<evidence type="ECO:0000313" key="2">
    <source>
        <dbReference type="Proteomes" id="UP000814140"/>
    </source>
</evidence>
<reference evidence="1" key="1">
    <citation type="submission" date="2021-03" db="EMBL/GenBank/DDBJ databases">
        <authorList>
            <consortium name="DOE Joint Genome Institute"/>
            <person name="Ahrendt S."/>
            <person name="Looney B.P."/>
            <person name="Miyauchi S."/>
            <person name="Morin E."/>
            <person name="Drula E."/>
            <person name="Courty P.E."/>
            <person name="Chicoki N."/>
            <person name="Fauchery L."/>
            <person name="Kohler A."/>
            <person name="Kuo A."/>
            <person name="Labutti K."/>
            <person name="Pangilinan J."/>
            <person name="Lipzen A."/>
            <person name="Riley R."/>
            <person name="Andreopoulos W."/>
            <person name="He G."/>
            <person name="Johnson J."/>
            <person name="Barry K.W."/>
            <person name="Grigoriev I.V."/>
            <person name="Nagy L."/>
            <person name="Hibbett D."/>
            <person name="Henrissat B."/>
            <person name="Matheny P.B."/>
            <person name="Labbe J."/>
            <person name="Martin F."/>
        </authorList>
    </citation>
    <scope>NUCLEOTIDE SEQUENCE</scope>
    <source>
        <strain evidence="1">HHB10654</strain>
    </source>
</reference>
<name>A0ACB8TBJ0_9AGAM</name>
<protein>
    <submittedName>
        <fullName evidence="1">Uncharacterized protein</fullName>
    </submittedName>
</protein>
<keyword evidence="2" id="KW-1185">Reference proteome</keyword>
<sequence length="97" mass="9914">MSPQIYALSHGQPINSVVDGVLPLHAACSGGNDLVVKLLIENGADVNAPRLPRRYSTNPRTQSTGAPIVGTSGSTPLHFAAANGHTNPSSTLSRGSA</sequence>
<proteinExistence type="predicted"/>
<comment type="caution">
    <text evidence="1">The sequence shown here is derived from an EMBL/GenBank/DDBJ whole genome shotgun (WGS) entry which is preliminary data.</text>
</comment>
<organism evidence="1 2">
    <name type="scientific">Artomyces pyxidatus</name>
    <dbReference type="NCBI Taxonomy" id="48021"/>
    <lineage>
        <taxon>Eukaryota</taxon>
        <taxon>Fungi</taxon>
        <taxon>Dikarya</taxon>
        <taxon>Basidiomycota</taxon>
        <taxon>Agaricomycotina</taxon>
        <taxon>Agaricomycetes</taxon>
        <taxon>Russulales</taxon>
        <taxon>Auriscalpiaceae</taxon>
        <taxon>Artomyces</taxon>
    </lineage>
</organism>
<evidence type="ECO:0000313" key="1">
    <source>
        <dbReference type="EMBL" id="KAI0065546.1"/>
    </source>
</evidence>
<dbReference type="Proteomes" id="UP000814140">
    <property type="component" value="Unassembled WGS sequence"/>
</dbReference>
<gene>
    <name evidence="1" type="ORF">BV25DRAFT_1868796</name>
</gene>
<dbReference type="EMBL" id="MU277195">
    <property type="protein sequence ID" value="KAI0065546.1"/>
    <property type="molecule type" value="Genomic_DNA"/>
</dbReference>
<reference evidence="1" key="2">
    <citation type="journal article" date="2022" name="New Phytol.">
        <title>Evolutionary transition to the ectomycorrhizal habit in the genomes of a hyperdiverse lineage of mushroom-forming fungi.</title>
        <authorList>
            <person name="Looney B."/>
            <person name="Miyauchi S."/>
            <person name="Morin E."/>
            <person name="Drula E."/>
            <person name="Courty P.E."/>
            <person name="Kohler A."/>
            <person name="Kuo A."/>
            <person name="LaButti K."/>
            <person name="Pangilinan J."/>
            <person name="Lipzen A."/>
            <person name="Riley R."/>
            <person name="Andreopoulos W."/>
            <person name="He G."/>
            <person name="Johnson J."/>
            <person name="Nolan M."/>
            <person name="Tritt A."/>
            <person name="Barry K.W."/>
            <person name="Grigoriev I.V."/>
            <person name="Nagy L.G."/>
            <person name="Hibbett D."/>
            <person name="Henrissat B."/>
            <person name="Matheny P.B."/>
            <person name="Labbe J."/>
            <person name="Martin F.M."/>
        </authorList>
    </citation>
    <scope>NUCLEOTIDE SEQUENCE</scope>
    <source>
        <strain evidence="1">HHB10654</strain>
    </source>
</reference>
<accession>A0ACB8TBJ0</accession>